<reference evidence="1" key="1">
    <citation type="journal article" date="2021" name="New Phytol.">
        <title>Evolutionary innovations through gain and loss of genes in the ectomycorrhizal Boletales.</title>
        <authorList>
            <person name="Wu G."/>
            <person name="Miyauchi S."/>
            <person name="Morin E."/>
            <person name="Kuo A."/>
            <person name="Drula E."/>
            <person name="Varga T."/>
            <person name="Kohler A."/>
            <person name="Feng B."/>
            <person name="Cao Y."/>
            <person name="Lipzen A."/>
            <person name="Daum C."/>
            <person name="Hundley H."/>
            <person name="Pangilinan J."/>
            <person name="Johnson J."/>
            <person name="Barry K."/>
            <person name="LaButti K."/>
            <person name="Ng V."/>
            <person name="Ahrendt S."/>
            <person name="Min B."/>
            <person name="Choi I.G."/>
            <person name="Park H."/>
            <person name="Plett J.M."/>
            <person name="Magnuson J."/>
            <person name="Spatafora J.W."/>
            <person name="Nagy L.G."/>
            <person name="Henrissat B."/>
            <person name="Grigoriev I.V."/>
            <person name="Yang Z.L."/>
            <person name="Xu J."/>
            <person name="Martin F.M."/>
        </authorList>
    </citation>
    <scope>NUCLEOTIDE SEQUENCE</scope>
    <source>
        <strain evidence="1">KUC20120723A-06</strain>
    </source>
</reference>
<name>A0ACB8BQ80_9AGAM</name>
<organism evidence="1 2">
    <name type="scientific">Leucogyrophana mollusca</name>
    <dbReference type="NCBI Taxonomy" id="85980"/>
    <lineage>
        <taxon>Eukaryota</taxon>
        <taxon>Fungi</taxon>
        <taxon>Dikarya</taxon>
        <taxon>Basidiomycota</taxon>
        <taxon>Agaricomycotina</taxon>
        <taxon>Agaricomycetes</taxon>
        <taxon>Agaricomycetidae</taxon>
        <taxon>Boletales</taxon>
        <taxon>Boletales incertae sedis</taxon>
        <taxon>Leucogyrophana</taxon>
    </lineage>
</organism>
<comment type="caution">
    <text evidence="1">The sequence shown here is derived from an EMBL/GenBank/DDBJ whole genome shotgun (WGS) entry which is preliminary data.</text>
</comment>
<proteinExistence type="predicted"/>
<accession>A0ACB8BQ80</accession>
<keyword evidence="2" id="KW-1185">Reference proteome</keyword>
<sequence length="311" mass="33645">MVPAAAALPVIGIILKGCPSSQSYGTGGSTLTPDIRGIDLVEMDPIALSSDALLNQIRDLEGCSTLINTSFIKVDQFLKDKSTHSSSSVSAHPAESLENDQRTALWGTYRVKYGAALRHSHLIARQVGDSVKNIATPAPTTSTTDITKLLAHHRMLLKKHKGQAGTLVDEFTTLEHNVKKTAANIAGMKIDADRVSWGFMKLGDVWMAVSAVLESLIEHMDRPPSDPLYKEAIGTLGSAMAEYEKVTGAPANPPSTRFRRPYPPTSQNQTSKPCRRTSRPIWVKTHGLTSESTLVGPKLEQDVGSEAARHD</sequence>
<dbReference type="EMBL" id="MU266361">
    <property type="protein sequence ID" value="KAH7927804.1"/>
    <property type="molecule type" value="Genomic_DNA"/>
</dbReference>
<evidence type="ECO:0000313" key="2">
    <source>
        <dbReference type="Proteomes" id="UP000790709"/>
    </source>
</evidence>
<protein>
    <submittedName>
        <fullName evidence="1">Uncharacterized protein</fullName>
    </submittedName>
</protein>
<dbReference type="Proteomes" id="UP000790709">
    <property type="component" value="Unassembled WGS sequence"/>
</dbReference>
<evidence type="ECO:0000313" key="1">
    <source>
        <dbReference type="EMBL" id="KAH7927804.1"/>
    </source>
</evidence>
<gene>
    <name evidence="1" type="ORF">BV22DRAFT_1127117</name>
</gene>